<accession>C2JYG4</accession>
<dbReference type="HOGENOM" id="CLU_3235358_0_0_9"/>
<evidence type="ECO:0000313" key="2">
    <source>
        <dbReference type="Proteomes" id="UP000004525"/>
    </source>
</evidence>
<protein>
    <submittedName>
        <fullName evidence="1">Uncharacterized protein</fullName>
    </submittedName>
</protein>
<sequence length="53" mass="6387">MKHYLWDRFILPKQSVMAGRDFDAIWPCITLTIDTLHYFDKQVLDIVTPHAYY</sequence>
<comment type="caution">
    <text evidence="1">The sequence shown here is derived from an EMBL/GenBank/DDBJ whole genome shotgun (WGS) entry which is preliminary data.</text>
</comment>
<keyword evidence="2" id="KW-1185">Reference proteome</keyword>
<organism evidence="1 2">
    <name type="scientific">Lacticaseibacillus rhamnosus (strain LMS2-1)</name>
    <dbReference type="NCBI Taxonomy" id="525361"/>
    <lineage>
        <taxon>Bacteria</taxon>
        <taxon>Bacillati</taxon>
        <taxon>Bacillota</taxon>
        <taxon>Bacilli</taxon>
        <taxon>Lactobacillales</taxon>
        <taxon>Lactobacillaceae</taxon>
        <taxon>Lacticaseibacillus</taxon>
    </lineage>
</organism>
<evidence type="ECO:0000313" key="1">
    <source>
        <dbReference type="EMBL" id="EEN79871.1"/>
    </source>
</evidence>
<reference evidence="1" key="1">
    <citation type="submission" date="2009-01" db="EMBL/GenBank/DDBJ databases">
        <authorList>
            <person name="Qin X."/>
            <person name="Bachman B."/>
            <person name="Battles P."/>
            <person name="Bell A."/>
            <person name="Bess C."/>
            <person name="Bickham C."/>
            <person name="Chaboub L."/>
            <person name="Chen D."/>
            <person name="Coyle M."/>
            <person name="Deiros D.R."/>
            <person name="Dinh H."/>
            <person name="Forbes L."/>
            <person name="Fowler G."/>
            <person name="Francisco L."/>
            <person name="Fu Q."/>
            <person name="Gubbala S."/>
            <person name="Hale W."/>
            <person name="Han Y."/>
            <person name="Hemphill L."/>
            <person name="Highlander S.K."/>
            <person name="Hirani K."/>
            <person name="Hogues M."/>
            <person name="Jackson L."/>
            <person name="Jakkamsetti A."/>
            <person name="Javaid M."/>
            <person name="Jiang H."/>
            <person name="Korchina V."/>
            <person name="Kovar C."/>
            <person name="Lara F."/>
            <person name="Lee S."/>
            <person name="Mata R."/>
            <person name="Mathew T."/>
            <person name="Moen C."/>
            <person name="Morales K."/>
            <person name="Munidasa M."/>
            <person name="Nazareth L."/>
            <person name="Ngo R."/>
            <person name="Nguyen L."/>
            <person name="Okwuonu G."/>
            <person name="Ongeri F."/>
            <person name="Patil S."/>
            <person name="Petrosino J."/>
            <person name="Pham C."/>
            <person name="Pham P."/>
            <person name="Pu L.-L."/>
            <person name="Puazo M."/>
            <person name="Raj R."/>
            <person name="Reid J."/>
            <person name="Rouhana J."/>
            <person name="Saada N."/>
            <person name="Shang Y."/>
            <person name="Simmons D."/>
            <person name="Thornton R."/>
            <person name="Warren J."/>
            <person name="Weissenberger G."/>
            <person name="Zhang J."/>
            <person name="Zhang L."/>
            <person name="Zhou C."/>
            <person name="Zhu D."/>
            <person name="Muzny D."/>
            <person name="Worley K."/>
            <person name="Gibbs R."/>
        </authorList>
    </citation>
    <scope>NUCLEOTIDE SEQUENCE [LARGE SCALE GENOMIC DNA]</scope>
    <source>
        <strain evidence="1">LMS2-1</strain>
    </source>
</reference>
<gene>
    <name evidence="1" type="ORF">HMPREF0539_1949</name>
</gene>
<proteinExistence type="predicted"/>
<dbReference type="Proteomes" id="UP000004525">
    <property type="component" value="Unassembled WGS sequence"/>
</dbReference>
<name>C2JYG4_LACRM</name>
<dbReference type="EMBL" id="ACIZ01000089">
    <property type="protein sequence ID" value="EEN79871.1"/>
    <property type="molecule type" value="Genomic_DNA"/>
</dbReference>
<dbReference type="AlphaFoldDB" id="C2JYG4"/>